<protein>
    <submittedName>
        <fullName evidence="2">Uncharacterized protein</fullName>
    </submittedName>
</protein>
<proteinExistence type="predicted"/>
<organism evidence="2 3">
    <name type="scientific">Aminobacter aminovorans</name>
    <name type="common">Chelatobacter heintzii</name>
    <dbReference type="NCBI Taxonomy" id="83263"/>
    <lineage>
        <taxon>Bacteria</taxon>
        <taxon>Pseudomonadati</taxon>
        <taxon>Pseudomonadota</taxon>
        <taxon>Alphaproteobacteria</taxon>
        <taxon>Hyphomicrobiales</taxon>
        <taxon>Phyllobacteriaceae</taxon>
        <taxon>Aminobacter</taxon>
    </lineage>
</organism>
<name>A0A380WN43_AMIAI</name>
<dbReference type="EMBL" id="UFSM01000001">
    <property type="protein sequence ID" value="SUU89722.1"/>
    <property type="molecule type" value="Genomic_DNA"/>
</dbReference>
<dbReference type="AlphaFoldDB" id="A0A380WN43"/>
<evidence type="ECO:0000313" key="3">
    <source>
        <dbReference type="Proteomes" id="UP000254701"/>
    </source>
</evidence>
<dbReference type="RefSeq" id="WP_245432001.1">
    <property type="nucleotide sequence ID" value="NZ_BAAAVY010000002.1"/>
</dbReference>
<evidence type="ECO:0000256" key="1">
    <source>
        <dbReference type="SAM" id="SignalP"/>
    </source>
</evidence>
<gene>
    <name evidence="2" type="ORF">NCTC10684_02964</name>
</gene>
<feature type="chain" id="PRO_5016879491" evidence="1">
    <location>
        <begin position="26"/>
        <end position="142"/>
    </location>
</feature>
<accession>A0A380WN43</accession>
<dbReference type="Proteomes" id="UP000254701">
    <property type="component" value="Unassembled WGS sequence"/>
</dbReference>
<reference evidence="2 3" key="1">
    <citation type="submission" date="2018-06" db="EMBL/GenBank/DDBJ databases">
        <authorList>
            <consortium name="Pathogen Informatics"/>
            <person name="Doyle S."/>
        </authorList>
    </citation>
    <scope>NUCLEOTIDE SEQUENCE [LARGE SCALE GENOMIC DNA]</scope>
    <source>
        <strain evidence="2 3">NCTC10684</strain>
    </source>
</reference>
<keyword evidence="1" id="KW-0732">Signal</keyword>
<feature type="signal peptide" evidence="1">
    <location>
        <begin position="1"/>
        <end position="25"/>
    </location>
</feature>
<sequence>MGFDMKIWRIVAVSSLVAFGTSAHAVDFIKGVYLQSEELCAQAKKDSLQSVIDAGSLVLSADGLESVEYNCEFLNVTRATRAPAWAVTAVCQEPGHLFPDTLSILELSPTQLELVSVRQVDPEGGQTDNGGTYVLCDGVAMP</sequence>
<evidence type="ECO:0000313" key="2">
    <source>
        <dbReference type="EMBL" id="SUU89722.1"/>
    </source>
</evidence>